<gene>
    <name evidence="3" type="ORF">DCF19_21085</name>
</gene>
<reference evidence="3 4" key="1">
    <citation type="submission" date="2018-04" db="EMBL/GenBank/DDBJ databases">
        <authorList>
            <person name="Go L.Y."/>
            <person name="Mitchell J.A."/>
        </authorList>
    </citation>
    <scope>NUCLEOTIDE SEQUENCE [LARGE SCALE GENOMIC DNA]</scope>
    <source>
        <strain evidence="3">ULC066bin1</strain>
    </source>
</reference>
<reference evidence="3 4" key="2">
    <citation type="submission" date="2018-06" db="EMBL/GenBank/DDBJ databases">
        <title>Metagenomic assembly of (sub)arctic Cyanobacteria and their associated microbiome from non-axenic cultures.</title>
        <authorList>
            <person name="Baurain D."/>
        </authorList>
    </citation>
    <scope>NUCLEOTIDE SEQUENCE [LARGE SCALE GENOMIC DNA]</scope>
    <source>
        <strain evidence="3">ULC066bin1</strain>
    </source>
</reference>
<dbReference type="InterPro" id="IPR005545">
    <property type="entry name" value="YCII"/>
</dbReference>
<dbReference type="InterPro" id="IPR011008">
    <property type="entry name" value="Dimeric_a/b-barrel"/>
</dbReference>
<protein>
    <recommendedName>
        <fullName evidence="2">YCII-related domain-containing protein</fullName>
    </recommendedName>
</protein>
<dbReference type="Pfam" id="PF03795">
    <property type="entry name" value="YCII"/>
    <property type="match status" value="1"/>
</dbReference>
<dbReference type="AlphaFoldDB" id="A0A2W4VX07"/>
<name>A0A2W4VX07_9CYAN</name>
<organism evidence="3 4">
    <name type="scientific">Pseudanabaena frigida</name>
    <dbReference type="NCBI Taxonomy" id="945775"/>
    <lineage>
        <taxon>Bacteria</taxon>
        <taxon>Bacillati</taxon>
        <taxon>Cyanobacteriota</taxon>
        <taxon>Cyanophyceae</taxon>
        <taxon>Pseudanabaenales</taxon>
        <taxon>Pseudanabaenaceae</taxon>
        <taxon>Pseudanabaena</taxon>
    </lineage>
</organism>
<sequence length="93" mass="10793">MSTELKKFVVWGSYCENVLEKRVPFREAHLNNLKALYETGALLTIGPTQDVSKVFAVYAASDLASARQLFESDVYWQNGIWTDYEIHEWIQVY</sequence>
<evidence type="ECO:0000256" key="1">
    <source>
        <dbReference type="ARBA" id="ARBA00007689"/>
    </source>
</evidence>
<feature type="domain" description="YCII-related" evidence="2">
    <location>
        <begin position="7"/>
        <end position="89"/>
    </location>
</feature>
<comment type="caution">
    <text evidence="3">The sequence shown here is derived from an EMBL/GenBank/DDBJ whole genome shotgun (WGS) entry which is preliminary data.</text>
</comment>
<evidence type="ECO:0000313" key="3">
    <source>
        <dbReference type="EMBL" id="PZO36520.1"/>
    </source>
</evidence>
<comment type="similarity">
    <text evidence="1">Belongs to the YciI family.</text>
</comment>
<dbReference type="EMBL" id="QBML01000039">
    <property type="protein sequence ID" value="PZO36520.1"/>
    <property type="molecule type" value="Genomic_DNA"/>
</dbReference>
<evidence type="ECO:0000313" key="4">
    <source>
        <dbReference type="Proteomes" id="UP000249467"/>
    </source>
</evidence>
<dbReference type="PANTHER" id="PTHR33606">
    <property type="entry name" value="PROTEIN YCII"/>
    <property type="match status" value="1"/>
</dbReference>
<dbReference type="NCBIfam" id="NF009506">
    <property type="entry name" value="PRK12864.1"/>
    <property type="match status" value="1"/>
</dbReference>
<evidence type="ECO:0000259" key="2">
    <source>
        <dbReference type="Pfam" id="PF03795"/>
    </source>
</evidence>
<dbReference type="SUPFAM" id="SSF54909">
    <property type="entry name" value="Dimeric alpha+beta barrel"/>
    <property type="match status" value="1"/>
</dbReference>
<accession>A0A2W4VX07</accession>
<dbReference type="Gene3D" id="3.30.70.1060">
    <property type="entry name" value="Dimeric alpha+beta barrel"/>
    <property type="match status" value="1"/>
</dbReference>
<dbReference type="InterPro" id="IPR051807">
    <property type="entry name" value="Sec-metab_biosynth-assoc"/>
</dbReference>
<dbReference type="Proteomes" id="UP000249467">
    <property type="component" value="Unassembled WGS sequence"/>
</dbReference>
<proteinExistence type="inferred from homology"/>
<dbReference type="PANTHER" id="PTHR33606:SF3">
    <property type="entry name" value="PROTEIN YCII"/>
    <property type="match status" value="1"/>
</dbReference>